<comment type="caution">
    <text evidence="6">The sequence shown here is derived from an EMBL/GenBank/DDBJ whole genome shotgun (WGS) entry which is preliminary data.</text>
</comment>
<dbReference type="GO" id="GO:0006516">
    <property type="term" value="P:glycoprotein catabolic process"/>
    <property type="evidence" value="ECO:0007669"/>
    <property type="project" value="TreeGrafter"/>
</dbReference>
<dbReference type="InterPro" id="IPR005887">
    <property type="entry name" value="GH92_a_mannosidase_put"/>
</dbReference>
<feature type="compositionally biased region" description="Low complexity" evidence="1">
    <location>
        <begin position="1240"/>
        <end position="1252"/>
    </location>
</feature>
<dbReference type="InterPro" id="IPR008928">
    <property type="entry name" value="6-hairpin_glycosidase_sf"/>
</dbReference>
<keyword evidence="3" id="KW-0732">Signal</keyword>
<keyword evidence="2" id="KW-0472">Membrane</keyword>
<keyword evidence="7" id="KW-1185">Reference proteome</keyword>
<dbReference type="Proteomes" id="UP001142291">
    <property type="component" value="Unassembled WGS sequence"/>
</dbReference>
<dbReference type="PANTHER" id="PTHR12143">
    <property type="entry name" value="PEPTIDE N-GLYCANASE PNGASE -RELATED"/>
    <property type="match status" value="1"/>
</dbReference>
<feature type="domain" description="Glycosyl hydrolase family 92" evidence="4">
    <location>
        <begin position="284"/>
        <end position="771"/>
    </location>
</feature>
<dbReference type="InterPro" id="IPR050883">
    <property type="entry name" value="PNGase"/>
</dbReference>
<accession>A0A9W6HKF8</accession>
<dbReference type="SUPFAM" id="SSF48208">
    <property type="entry name" value="Six-hairpin glycosidases"/>
    <property type="match status" value="1"/>
</dbReference>
<protein>
    <recommendedName>
        <fullName evidence="8">Alpha-1,2-mannosidase</fullName>
    </recommendedName>
</protein>
<dbReference type="EMBL" id="BSER01000007">
    <property type="protein sequence ID" value="GLJ94852.1"/>
    <property type="molecule type" value="Genomic_DNA"/>
</dbReference>
<dbReference type="RefSeq" id="WP_204964325.1">
    <property type="nucleotide sequence ID" value="NZ_BAAAUR010000004.1"/>
</dbReference>
<evidence type="ECO:0000256" key="1">
    <source>
        <dbReference type="SAM" id="MobiDB-lite"/>
    </source>
</evidence>
<evidence type="ECO:0000313" key="6">
    <source>
        <dbReference type="EMBL" id="GLJ94852.1"/>
    </source>
</evidence>
<dbReference type="InterPro" id="IPR006311">
    <property type="entry name" value="TAT_signal"/>
</dbReference>
<dbReference type="Gene3D" id="1.20.1610.10">
    <property type="entry name" value="alpha-1,2-mannosidases domains"/>
    <property type="match status" value="1"/>
</dbReference>
<dbReference type="InterPro" id="IPR014718">
    <property type="entry name" value="GH-type_carb-bd"/>
</dbReference>
<dbReference type="Gene3D" id="1.20.1050.60">
    <property type="entry name" value="alpha-1,2-mannosidase"/>
    <property type="match status" value="1"/>
</dbReference>
<proteinExistence type="predicted"/>
<feature type="chain" id="PRO_5040969386" description="Alpha-1,2-mannosidase" evidence="3">
    <location>
        <begin position="41"/>
        <end position="1291"/>
    </location>
</feature>
<dbReference type="GO" id="GO:0005829">
    <property type="term" value="C:cytosol"/>
    <property type="evidence" value="ECO:0007669"/>
    <property type="project" value="TreeGrafter"/>
</dbReference>
<dbReference type="GO" id="GO:0005975">
    <property type="term" value="P:carbohydrate metabolic process"/>
    <property type="evidence" value="ECO:0007669"/>
    <property type="project" value="InterPro"/>
</dbReference>
<dbReference type="Gene3D" id="3.30.2080.10">
    <property type="entry name" value="GH92 mannosidase domain"/>
    <property type="match status" value="1"/>
</dbReference>
<gene>
    <name evidence="6" type="ORF">GCM10017591_09140</name>
</gene>
<evidence type="ECO:0000256" key="3">
    <source>
        <dbReference type="SAM" id="SignalP"/>
    </source>
</evidence>
<evidence type="ECO:0008006" key="8">
    <source>
        <dbReference type="Google" id="ProtNLM"/>
    </source>
</evidence>
<feature type="domain" description="Glycosyl hydrolase family 92 N-terminal" evidence="5">
    <location>
        <begin position="50"/>
        <end position="277"/>
    </location>
</feature>
<keyword evidence="2" id="KW-1133">Transmembrane helix</keyword>
<evidence type="ECO:0000259" key="4">
    <source>
        <dbReference type="Pfam" id="PF07971"/>
    </source>
</evidence>
<sequence>MSFSPPDARTRRPAATVAATLAAALVALTLSAAPASPAAAADAPDSLTSLVNPFIGSKDDGNTYPGASMPFGMVQFSPDNGHNTGYNYDNSRIRGFSLVHLSGVGCGLGGLFPVLPTTGIPSSTRYEDYALSYSHDTEQAAPGYYRVDLQAPAGAVRAELSATAHTAVQRYTFPATSQATVLLNPGQALNRVTASSVHVIDARTVETAITSRGFCQDTQPFTVYTRTTFDRDIAAFGTWNGDSVSAGAAAADGERTGAYVTFDTTADRDVEAVTSLSYVDADGAAANASAEATSFDTARSAADVAWEQRLGSVRVPTTDENRARIFYSALYRTFLAPNTGTDVDGRYRGWDGNIHTADGFTYYQNYSLWDTYRTQQQLLALLAPHESRDMAISLVKQGQQFGWLPRWGYGPVETNVMTGDPGTAFLVSAWSQGLLRGYEEDAYQVLRNNADNIPPASSVANGRAGNPEYLAYGYVPNQPDENGQPGDYDLHHGGSATLEYALSDALLSTMAAGLGHTDDAARYAQRGENYRAVFDPTTGNFRPRDRSGFFVGDSDPAQTVGFHEGTALQYQWLAPQDVPGLIALLGGTDKTRQRLDDFFAYDRAVADPSGTAHNVWVNGTYSYYGQRTYNPNNEPDLHSPYIYQWVGQPWKTTDVVRAALTLFTDGPTGVTGNDDLGTMSAWYVLSAMGMYPIVPGSDVWGLSTPAFSSVDIALDQSWYGTDALHVRAPGLTDANRYVQSVTAENTAGRIDRSHLTGAELTKAGTITFGLGTSPSSWATGADAAPAALVTPGAVAPTLQARATPAHVAATAGGSTTLSIDIIARAADAAEGTISVTGSDVVTSSAGSVQWRIDSGGLPVSQRIPVQLSVKPGVVAGTYPVAVQVADASGASVEVTTSVVIADSTWLTSTFDNTGIGDARAGNADFDGGGYYLLRDALAQQGYTQGAAGVVANTTLTFAAPATAPGSPDNVRANGQTLTVPDAYRQARSLSLVGAANNGDSGGTLTMTFTDGTTSQASAILSDWCTPNPAQGNVIVAKGGQRGDRTNNPQNIGCGLYATAPIDVTDGKTLASITLPTAPKMHVFTVAFDVPNPVAPTLTAEVAPSAPTPGAAVTITVRTTPADAVGELVLTRADGADTADTSTLRVASATDTEIARVPVADGVGTFQVTATTTAAHYRVAFVPSDATRFAPSALGSDVIVKAVDPSDGGNTGGGDNGGNTGGGDNGGGSTGGNTGGGSTGGASPAPSASAAVSGTGLARTGGILAWALLPLGAGAIAVGAGVIARRRRRLSE</sequence>
<dbReference type="InterPro" id="IPR041371">
    <property type="entry name" value="GH92_N"/>
</dbReference>
<dbReference type="PANTHER" id="PTHR12143:SF39">
    <property type="entry name" value="SECRETED PROTEIN"/>
    <property type="match status" value="1"/>
</dbReference>
<keyword evidence="2" id="KW-0812">Transmembrane</keyword>
<reference evidence="6" key="1">
    <citation type="journal article" date="2014" name="Int. J. Syst. Evol. Microbiol.">
        <title>Complete genome sequence of Corynebacterium casei LMG S-19264T (=DSM 44701T), isolated from a smear-ripened cheese.</title>
        <authorList>
            <consortium name="US DOE Joint Genome Institute (JGI-PGF)"/>
            <person name="Walter F."/>
            <person name="Albersmeier A."/>
            <person name="Kalinowski J."/>
            <person name="Ruckert C."/>
        </authorList>
    </citation>
    <scope>NUCLEOTIDE SEQUENCE</scope>
    <source>
        <strain evidence="6">VKM Ac-1940</strain>
    </source>
</reference>
<dbReference type="GO" id="GO:0000224">
    <property type="term" value="F:peptide-N4-(N-acetyl-beta-glucosaminyl)asparagine amidase activity"/>
    <property type="evidence" value="ECO:0007669"/>
    <property type="project" value="TreeGrafter"/>
</dbReference>
<feature type="signal peptide" evidence="3">
    <location>
        <begin position="1"/>
        <end position="40"/>
    </location>
</feature>
<organism evidence="6 7">
    <name type="scientific">Microbacterium dextranolyticum</name>
    <dbReference type="NCBI Taxonomy" id="36806"/>
    <lineage>
        <taxon>Bacteria</taxon>
        <taxon>Bacillati</taxon>
        <taxon>Actinomycetota</taxon>
        <taxon>Actinomycetes</taxon>
        <taxon>Micrococcales</taxon>
        <taxon>Microbacteriaceae</taxon>
        <taxon>Microbacterium</taxon>
    </lineage>
</organism>
<dbReference type="GO" id="GO:0030246">
    <property type="term" value="F:carbohydrate binding"/>
    <property type="evidence" value="ECO:0007669"/>
    <property type="project" value="InterPro"/>
</dbReference>
<feature type="transmembrane region" description="Helical" evidence="2">
    <location>
        <begin position="1262"/>
        <end position="1283"/>
    </location>
</feature>
<evidence type="ECO:0000256" key="2">
    <source>
        <dbReference type="SAM" id="Phobius"/>
    </source>
</evidence>
<feature type="compositionally biased region" description="Gly residues" evidence="1">
    <location>
        <begin position="1208"/>
        <end position="1239"/>
    </location>
</feature>
<dbReference type="Pfam" id="PF07971">
    <property type="entry name" value="Glyco_hydro_92"/>
    <property type="match status" value="1"/>
</dbReference>
<evidence type="ECO:0000259" key="5">
    <source>
        <dbReference type="Pfam" id="PF17678"/>
    </source>
</evidence>
<dbReference type="InterPro" id="IPR012939">
    <property type="entry name" value="Glyco_hydro_92"/>
</dbReference>
<dbReference type="Pfam" id="PF17678">
    <property type="entry name" value="Glyco_hydro_92N"/>
    <property type="match status" value="1"/>
</dbReference>
<dbReference type="NCBIfam" id="TIGR01180">
    <property type="entry name" value="aman2_put"/>
    <property type="match status" value="1"/>
</dbReference>
<name>A0A9W6HKF8_9MICO</name>
<reference evidence="6" key="2">
    <citation type="submission" date="2023-01" db="EMBL/GenBank/DDBJ databases">
        <authorList>
            <person name="Sun Q."/>
            <person name="Evtushenko L."/>
        </authorList>
    </citation>
    <scope>NUCLEOTIDE SEQUENCE</scope>
    <source>
        <strain evidence="6">VKM Ac-1940</strain>
    </source>
</reference>
<dbReference type="PROSITE" id="PS51318">
    <property type="entry name" value="TAT"/>
    <property type="match status" value="1"/>
</dbReference>
<dbReference type="Gene3D" id="2.70.98.10">
    <property type="match status" value="1"/>
</dbReference>
<evidence type="ECO:0000313" key="7">
    <source>
        <dbReference type="Proteomes" id="UP001142291"/>
    </source>
</evidence>
<feature type="region of interest" description="Disordered" evidence="1">
    <location>
        <begin position="1203"/>
        <end position="1252"/>
    </location>
</feature>